<dbReference type="InterPro" id="IPR036364">
    <property type="entry name" value="SEA_dom_sf"/>
</dbReference>
<feature type="disulfide bond" evidence="15">
    <location>
        <begin position="1036"/>
        <end position="1046"/>
    </location>
</feature>
<feature type="domain" description="EGF-like" evidence="19">
    <location>
        <begin position="1110"/>
        <end position="1149"/>
    </location>
</feature>
<comment type="caution">
    <text evidence="15">Lacks conserved residue(s) required for the propagation of feature annotation.</text>
</comment>
<dbReference type="GO" id="GO:0009967">
    <property type="term" value="P:positive regulation of signal transduction"/>
    <property type="evidence" value="ECO:0007669"/>
    <property type="project" value="UniProtKB-ARBA"/>
</dbReference>
<evidence type="ECO:0000256" key="3">
    <source>
        <dbReference type="ARBA" id="ARBA00022475"/>
    </source>
</evidence>
<dbReference type="Gene3D" id="2.10.25.10">
    <property type="entry name" value="Laminin"/>
    <property type="match status" value="8"/>
</dbReference>
<reference evidence="21" key="1">
    <citation type="journal article" date="2008" name="Nature">
        <title>The amphioxus genome and the evolution of the chordate karyotype.</title>
        <authorList>
            <consortium name="US DOE Joint Genome Institute (JGI-PGF)"/>
            <person name="Putnam N.H."/>
            <person name="Butts T."/>
            <person name="Ferrier D.E.K."/>
            <person name="Furlong R.F."/>
            <person name="Hellsten U."/>
            <person name="Kawashima T."/>
            <person name="Robinson-Rechavi M."/>
            <person name="Shoguchi E."/>
            <person name="Terry A."/>
            <person name="Yu J.-K."/>
            <person name="Benito-Gutierrez E.L."/>
            <person name="Dubchak I."/>
            <person name="Garcia-Fernandez J."/>
            <person name="Gibson-Brown J.J."/>
            <person name="Grigoriev I.V."/>
            <person name="Horton A.C."/>
            <person name="de Jong P.J."/>
            <person name="Jurka J."/>
            <person name="Kapitonov V.V."/>
            <person name="Kohara Y."/>
            <person name="Kuroki Y."/>
            <person name="Lindquist E."/>
            <person name="Lucas S."/>
            <person name="Osoegawa K."/>
            <person name="Pennacchio L.A."/>
            <person name="Salamov A.A."/>
            <person name="Satou Y."/>
            <person name="Sauka-Spengler T."/>
            <person name="Schmutz J."/>
            <person name="Shin-I T."/>
            <person name="Toyoda A."/>
            <person name="Bronner-Fraser M."/>
            <person name="Fujiyama A."/>
            <person name="Holland L.Z."/>
            <person name="Holland P.W.H."/>
            <person name="Satoh N."/>
            <person name="Rokhsar D.S."/>
        </authorList>
    </citation>
    <scope>NUCLEOTIDE SEQUENCE [LARGE SCALE GENOMIC DNA]</scope>
    <source>
        <strain evidence="21">S238N-H82</strain>
        <tissue evidence="21">Testes</tissue>
    </source>
</reference>
<dbReference type="CDD" id="cd00054">
    <property type="entry name" value="EGF_CA"/>
    <property type="match status" value="4"/>
</dbReference>
<keyword evidence="13 15" id="KW-1015">Disulfide bond</keyword>
<dbReference type="PANTHER" id="PTHR24039">
    <property type="entry name" value="FIBRILLIN-RELATED"/>
    <property type="match status" value="1"/>
</dbReference>
<dbReference type="Pfam" id="PF00094">
    <property type="entry name" value="VWD"/>
    <property type="match status" value="1"/>
</dbReference>
<feature type="domain" description="EGF-like" evidence="19">
    <location>
        <begin position="992"/>
        <end position="1030"/>
    </location>
</feature>
<dbReference type="SUPFAM" id="SSF82671">
    <property type="entry name" value="SEA domain"/>
    <property type="match status" value="1"/>
</dbReference>
<evidence type="ECO:0000259" key="20">
    <source>
        <dbReference type="PROSITE" id="PS51233"/>
    </source>
</evidence>
<dbReference type="PROSITE" id="PS00022">
    <property type="entry name" value="EGF_1"/>
    <property type="match status" value="1"/>
</dbReference>
<feature type="domain" description="EGF-like" evidence="19">
    <location>
        <begin position="1150"/>
        <end position="1190"/>
    </location>
</feature>
<dbReference type="SMART" id="SM00216">
    <property type="entry name" value="VWD"/>
    <property type="match status" value="1"/>
</dbReference>
<keyword evidence="6 17" id="KW-0812">Transmembrane</keyword>
<dbReference type="SUPFAM" id="SSF57196">
    <property type="entry name" value="EGF/Laminin"/>
    <property type="match status" value="4"/>
</dbReference>
<feature type="domain" description="VWFD" evidence="20">
    <location>
        <begin position="358"/>
        <end position="550"/>
    </location>
</feature>
<evidence type="ECO:0000256" key="8">
    <source>
        <dbReference type="ARBA" id="ARBA00022737"/>
    </source>
</evidence>
<dbReference type="InterPro" id="IPR000152">
    <property type="entry name" value="EGF-type_Asp/Asn_hydroxyl_site"/>
</dbReference>
<dbReference type="InterPro" id="IPR001881">
    <property type="entry name" value="EGF-like_Ca-bd_dom"/>
</dbReference>
<dbReference type="InterPro" id="IPR058727">
    <property type="entry name" value="Helical_Vwde"/>
</dbReference>
<feature type="signal peptide" evidence="18">
    <location>
        <begin position="1"/>
        <end position="24"/>
    </location>
</feature>
<dbReference type="PROSITE" id="PS01186">
    <property type="entry name" value="EGF_2"/>
    <property type="match status" value="3"/>
</dbReference>
<keyword evidence="12 17" id="KW-0472">Membrane</keyword>
<dbReference type="eggNOG" id="KOG1217">
    <property type="taxonomic scope" value="Eukaryota"/>
</dbReference>
<dbReference type="Gene3D" id="3.30.70.960">
    <property type="entry name" value="SEA domain"/>
    <property type="match status" value="1"/>
</dbReference>
<dbReference type="Pfam" id="PF12662">
    <property type="entry name" value="cEGF"/>
    <property type="match status" value="2"/>
</dbReference>
<dbReference type="GO" id="GO:0051093">
    <property type="term" value="P:negative regulation of developmental process"/>
    <property type="evidence" value="ECO:0007669"/>
    <property type="project" value="UniProtKB-ARBA"/>
</dbReference>
<evidence type="ECO:0000256" key="15">
    <source>
        <dbReference type="PROSITE-ProRule" id="PRU00076"/>
    </source>
</evidence>
<dbReference type="SMART" id="SM00181">
    <property type="entry name" value="EGF"/>
    <property type="match status" value="9"/>
</dbReference>
<dbReference type="InterPro" id="IPR026823">
    <property type="entry name" value="cEGF"/>
</dbReference>
<dbReference type="GO" id="GO:0080090">
    <property type="term" value="P:regulation of primary metabolic process"/>
    <property type="evidence" value="ECO:0007669"/>
    <property type="project" value="UniProtKB-ARBA"/>
</dbReference>
<dbReference type="SMART" id="SM00179">
    <property type="entry name" value="EGF_CA"/>
    <property type="match status" value="7"/>
</dbReference>
<dbReference type="GO" id="GO:0016324">
    <property type="term" value="C:apical plasma membrane"/>
    <property type="evidence" value="ECO:0007669"/>
    <property type="project" value="UniProtKB-SubCell"/>
</dbReference>
<dbReference type="InParanoid" id="C3ZPL3"/>
<gene>
    <name evidence="21" type="ORF">BRAFLDRAFT_88358</name>
</gene>
<dbReference type="Pfam" id="PF23283">
    <property type="entry name" value="D8C_UMOD"/>
    <property type="match status" value="1"/>
</dbReference>
<evidence type="ECO:0000256" key="11">
    <source>
        <dbReference type="ARBA" id="ARBA00022989"/>
    </source>
</evidence>
<accession>C3ZPL3</accession>
<feature type="domain" description="EGF-like" evidence="19">
    <location>
        <begin position="1070"/>
        <end position="1109"/>
    </location>
</feature>
<evidence type="ECO:0000256" key="9">
    <source>
        <dbReference type="ARBA" id="ARBA00022782"/>
    </source>
</evidence>
<dbReference type="SUPFAM" id="SSF57184">
    <property type="entry name" value="Growth factor receptor domain"/>
    <property type="match status" value="1"/>
</dbReference>
<evidence type="ECO:0008006" key="22">
    <source>
        <dbReference type="Google" id="ProtNLM"/>
    </source>
</evidence>
<dbReference type="InterPro" id="IPR000742">
    <property type="entry name" value="EGF"/>
</dbReference>
<evidence type="ECO:0000256" key="13">
    <source>
        <dbReference type="ARBA" id="ARBA00023157"/>
    </source>
</evidence>
<name>C3ZPL3_BRAFL</name>
<feature type="transmembrane region" description="Helical" evidence="17">
    <location>
        <begin position="1460"/>
        <end position="1484"/>
    </location>
</feature>
<evidence type="ECO:0000256" key="1">
    <source>
        <dbReference type="ARBA" id="ARBA00004247"/>
    </source>
</evidence>
<dbReference type="GO" id="GO:0048592">
    <property type="term" value="P:eye morphogenesis"/>
    <property type="evidence" value="ECO:0007669"/>
    <property type="project" value="UniProtKB-ARBA"/>
</dbReference>
<evidence type="ECO:0000256" key="7">
    <source>
        <dbReference type="ARBA" id="ARBA00022729"/>
    </source>
</evidence>
<dbReference type="PROSITE" id="PS51233">
    <property type="entry name" value="VWFD"/>
    <property type="match status" value="1"/>
</dbReference>
<dbReference type="GO" id="GO:0008593">
    <property type="term" value="P:regulation of Notch signaling pathway"/>
    <property type="evidence" value="ECO:0007669"/>
    <property type="project" value="UniProtKB-ARBA"/>
</dbReference>
<dbReference type="InterPro" id="IPR018097">
    <property type="entry name" value="EGF_Ca-bd_CS"/>
</dbReference>
<evidence type="ECO:0000256" key="17">
    <source>
        <dbReference type="SAM" id="Phobius"/>
    </source>
</evidence>
<dbReference type="InterPro" id="IPR049883">
    <property type="entry name" value="NOTCH1_EGF-like"/>
</dbReference>
<dbReference type="GO" id="GO:0003002">
    <property type="term" value="P:regionalization"/>
    <property type="evidence" value="ECO:0007669"/>
    <property type="project" value="UniProtKB-ARBA"/>
</dbReference>
<evidence type="ECO:0000256" key="18">
    <source>
        <dbReference type="SAM" id="SignalP"/>
    </source>
</evidence>
<keyword evidence="9" id="KW-0221">Differentiation</keyword>
<dbReference type="PROSITE" id="PS50026">
    <property type="entry name" value="EGF_3"/>
    <property type="match status" value="7"/>
</dbReference>
<dbReference type="PROSITE" id="PS00010">
    <property type="entry name" value="ASX_HYDROXYL"/>
    <property type="match status" value="5"/>
</dbReference>
<feature type="domain" description="EGF-like" evidence="19">
    <location>
        <begin position="1232"/>
        <end position="1271"/>
    </location>
</feature>
<sequence>MKLSPTVAVTLLTVFMTESQLGQASCNIDEDSICKRAYNNTRIEPHRSSAFVPGVGDTYICDNNLDEGWYRFEAQGQSVQIPESCVQEYHCGTQVPLWLNGPHPINSQVADRHVCANFGIPGDCCSERIGIRIKRCTDDESNVFYAYCLSPTSGCSQAYCAGTQAPCPAGQVWGNVYGRCVNETPAMTENPVLHPPVIDLTTWKVSFTCEIKYDKDFDDGARFEVKFLFDHVEYQEVNDDTKSPLNATWKTVELDAKYLGEFVEYGTHRWNSKMGKTISCVVRSFWEDFENKKSREFHSNGYYAGIKADKTHLDISEGQSDSIKLYSTIPFLCDDKMHDNCYIAIGIAVRTIDGGPPGYCKGVTDPHYTTFDGEYYTIWFLGEFIFYKSEARNCEVQVRTWYCGTYGATCHCAVAVREGNDIVIIDLCHVGWGNQQSAYPKITEKKAGEPEGTLSPGVSIYRDPSNKKFEIFMPSATTVVAEINSWGIDVHVYVPAIFDHGKTMGLCGTWDGNRGNDFTQRSGSVTTDEDAFGNSWRIPRGTSLFDVKCPEKDENAPEPVKSCSCQSGGNINCSFAENAKRNTIRGINRISTAQKDAASLECGSTARRSKRSTHVDTFYSDDIDESEGYVFDYGDNQPPPPVAHWPTPTLQITEADAVRHCREAIVNSTMSSVCARLGVDIFAPVEACVEDIKFTEDLDIASAHVDTMKAACTDIAYQNVSLYEVGDDGVAVPPMAVRENLCPADCSQHGDCVNGSCVCFEPYTSADCSLVKGSPPVVRFIPNHGLCDIRRRPCRKTSIIADGLIESENLTCKITDVKGTPDEMEGTLVYGYRISVSNDGENFSDELLFTIYDSVCQNCTSGPHCFWKLNTCKIRGFCFGEGDPNPNNWCQQCLPQLSNQTFSERPVNLPPVIVSPTHITKVNGENLTSTVVANDPESRPVTISITSDNSHGITIDGDQFQWKTEHPVGSFVETVKVSDECGAFDAQNFTFTTMACPCQNNGMCVPDPSMPRGQGHYICECPGYTGQWCEQEIDECQSNPCHNGTCVDLVNGFNCTCDGEHVGEFCHIDLDDKCGLQPCFPGVLCINVAGGFECGDCPEGFTGNGITCEDVDECASDTTNDCLFVCENTPGSYRCTCSAGFILINDQCFDIDECDYGMSECSHLCNNNDGSYTCDCPAGFLLGPDNKQCIDIDECLVTNHGCENDCENTPGSYTCSCPEGFELKDDRRTCQDVDECETSFPCTHICSNTEGSYICSCPSDLVLQPDGTTCDCMKIGCPDKDLQECVEIDGNYVCQCIEGYYLAEGGTICKESTVYDATIILTTINGNEAVFTEDGLGTPGSQEFLDQAIMIKDMQFDGYGCYYHFPQINAVYESSDVHDLYRGCKVNAFRQGSVIVDFELFFVENADLSASELKDAILNSLTNDTLSGESGGVVVVIPSSLDVSPQATTATDQLWYNNPLYLSLLCVGCAVVVTVLIVGTVCLLTSPKRRRKMVVSDSMVDMDMVDMNGKAEGTGGCLTRSEDETTAGYDSVDSHFVPASPVK</sequence>
<evidence type="ECO:0000256" key="10">
    <source>
        <dbReference type="ARBA" id="ARBA00022837"/>
    </source>
</evidence>
<protein>
    <recommendedName>
        <fullName evidence="22">von Willebrand factor D and EGF domain-containing protein</fullName>
    </recommendedName>
</protein>
<keyword evidence="11 17" id="KW-1133">Transmembrane helix</keyword>
<keyword evidence="8" id="KW-0677">Repeat</keyword>
<dbReference type="GO" id="GO:0030182">
    <property type="term" value="P:neuron differentiation"/>
    <property type="evidence" value="ECO:0007669"/>
    <property type="project" value="UniProtKB-ARBA"/>
</dbReference>
<dbReference type="Pfam" id="PF07645">
    <property type="entry name" value="EGF_CA"/>
    <property type="match status" value="1"/>
</dbReference>
<dbReference type="GO" id="GO:0048468">
    <property type="term" value="P:cell development"/>
    <property type="evidence" value="ECO:0007669"/>
    <property type="project" value="UniProtKB-ARBA"/>
</dbReference>
<keyword evidence="7 18" id="KW-0732">Signal</keyword>
<keyword evidence="3" id="KW-1003">Cell membrane</keyword>
<keyword evidence="14" id="KW-0325">Glycoprotein</keyword>
<evidence type="ECO:0000313" key="21">
    <source>
        <dbReference type="EMBL" id="EEN45510.1"/>
    </source>
</evidence>
<keyword evidence="4 15" id="KW-0245">EGF-like domain</keyword>
<dbReference type="Pfam" id="PF01390">
    <property type="entry name" value="SEA"/>
    <property type="match status" value="1"/>
</dbReference>
<dbReference type="GO" id="GO:0060255">
    <property type="term" value="P:regulation of macromolecule metabolic process"/>
    <property type="evidence" value="ECO:0007669"/>
    <property type="project" value="UniProtKB-ARBA"/>
</dbReference>
<feature type="chain" id="PRO_5002936707" description="von Willebrand factor D and EGF domain-containing protein" evidence="18">
    <location>
        <begin position="25"/>
        <end position="1543"/>
    </location>
</feature>
<feature type="disulfide bond" evidence="15">
    <location>
        <begin position="1236"/>
        <end position="1246"/>
    </location>
</feature>
<dbReference type="FunFam" id="2.10.25.10:FF:000001">
    <property type="entry name" value="Tenascin C"/>
    <property type="match status" value="1"/>
</dbReference>
<evidence type="ECO:0000256" key="6">
    <source>
        <dbReference type="ARBA" id="ARBA00022692"/>
    </source>
</evidence>
<dbReference type="InterPro" id="IPR009030">
    <property type="entry name" value="Growth_fac_rcpt_cys_sf"/>
</dbReference>
<proteinExistence type="predicted"/>
<dbReference type="GO" id="GO:0005509">
    <property type="term" value="F:calcium ion binding"/>
    <property type="evidence" value="ECO:0007669"/>
    <property type="project" value="InterPro"/>
</dbReference>
<dbReference type="GO" id="GO:0051241">
    <property type="term" value="P:negative regulation of multicellular organismal process"/>
    <property type="evidence" value="ECO:0007669"/>
    <property type="project" value="UniProtKB-ARBA"/>
</dbReference>
<dbReference type="FunFam" id="2.10.25.10:FF:000565">
    <property type="entry name" value="Predicted protein"/>
    <property type="match status" value="1"/>
</dbReference>
<dbReference type="PROSITE" id="PS01187">
    <property type="entry name" value="EGF_CA"/>
    <property type="match status" value="2"/>
</dbReference>
<evidence type="ECO:0000259" key="19">
    <source>
        <dbReference type="PROSITE" id="PS50026"/>
    </source>
</evidence>
<keyword evidence="5" id="KW-0597">Phosphoprotein</keyword>
<dbReference type="InterPro" id="IPR000082">
    <property type="entry name" value="SEA_dom"/>
</dbReference>
<dbReference type="EMBL" id="GG666658">
    <property type="protein sequence ID" value="EEN45510.1"/>
    <property type="molecule type" value="Genomic_DNA"/>
</dbReference>
<keyword evidence="10" id="KW-0106">Calcium</keyword>
<evidence type="ECO:0000256" key="5">
    <source>
        <dbReference type="ARBA" id="ARBA00022553"/>
    </source>
</evidence>
<organism>
    <name type="scientific">Branchiostoma floridae</name>
    <name type="common">Florida lancelet</name>
    <name type="synonym">Amphioxus</name>
    <dbReference type="NCBI Taxonomy" id="7739"/>
    <lineage>
        <taxon>Eukaryota</taxon>
        <taxon>Metazoa</taxon>
        <taxon>Chordata</taxon>
        <taxon>Cephalochordata</taxon>
        <taxon>Leptocardii</taxon>
        <taxon>Amphioxiformes</taxon>
        <taxon>Branchiostomatidae</taxon>
        <taxon>Branchiostoma</taxon>
    </lineage>
</organism>
<feature type="domain" description="EGF-like" evidence="19">
    <location>
        <begin position="1191"/>
        <end position="1231"/>
    </location>
</feature>
<dbReference type="InterPro" id="IPR057774">
    <property type="entry name" value="D8C_UMOD/GP2/OIT3-like"/>
</dbReference>
<dbReference type="Gene3D" id="2.60.40.10">
    <property type="entry name" value="Immunoglobulins"/>
    <property type="match status" value="1"/>
</dbReference>
<keyword evidence="2" id="KW-0217">Developmental protein</keyword>
<dbReference type="InterPro" id="IPR001846">
    <property type="entry name" value="VWF_type-D"/>
</dbReference>
<evidence type="ECO:0000256" key="16">
    <source>
        <dbReference type="SAM" id="MobiDB-lite"/>
    </source>
</evidence>
<dbReference type="FunFam" id="2.10.25.10:FF:000005">
    <property type="entry name" value="Fibrillin 2"/>
    <property type="match status" value="1"/>
</dbReference>
<dbReference type="FunFam" id="2.10.25.10:FF:000499">
    <property type="entry name" value="Predicted protein"/>
    <property type="match status" value="1"/>
</dbReference>
<evidence type="ECO:0000256" key="14">
    <source>
        <dbReference type="ARBA" id="ARBA00023180"/>
    </source>
</evidence>
<evidence type="ECO:0000256" key="2">
    <source>
        <dbReference type="ARBA" id="ARBA00022473"/>
    </source>
</evidence>
<dbReference type="FunFam" id="2.10.25.10:FF:000027">
    <property type="entry name" value="Thrombospondin 3"/>
    <property type="match status" value="1"/>
</dbReference>
<feature type="domain" description="EGF-like" evidence="19">
    <location>
        <begin position="1032"/>
        <end position="1067"/>
    </location>
</feature>
<dbReference type="InterPro" id="IPR013783">
    <property type="entry name" value="Ig-like_fold"/>
</dbReference>
<evidence type="ECO:0000256" key="12">
    <source>
        <dbReference type="ARBA" id="ARBA00023136"/>
    </source>
</evidence>
<dbReference type="Pfam" id="PF26129">
    <property type="entry name" value="Vwde"/>
    <property type="match status" value="1"/>
</dbReference>
<evidence type="ECO:0000256" key="4">
    <source>
        <dbReference type="ARBA" id="ARBA00022536"/>
    </source>
</evidence>
<comment type="subcellular location">
    <subcellularLocation>
        <location evidence="1">Apical cell membrane</location>
        <topology evidence="1">Single-pass type I membrane protein</topology>
    </subcellularLocation>
</comment>
<feature type="disulfide bond" evidence="15">
    <location>
        <begin position="1057"/>
        <end position="1066"/>
    </location>
</feature>
<feature type="region of interest" description="Disordered" evidence="16">
    <location>
        <begin position="1513"/>
        <end position="1533"/>
    </location>
</feature>